<proteinExistence type="predicted"/>
<comment type="subcellular location">
    <subcellularLocation>
        <location evidence="1 5 6">Nucleus</location>
    </subcellularLocation>
</comment>
<dbReference type="SMART" id="SM00389">
    <property type="entry name" value="HOX"/>
    <property type="match status" value="1"/>
</dbReference>
<name>A0ABP0UCP4_9BRYO</name>
<evidence type="ECO:0000256" key="1">
    <source>
        <dbReference type="ARBA" id="ARBA00004123"/>
    </source>
</evidence>
<keyword evidence="3 5" id="KW-0371">Homeobox</keyword>
<feature type="region of interest" description="Disordered" evidence="7">
    <location>
        <begin position="86"/>
        <end position="118"/>
    </location>
</feature>
<sequence length="335" mass="37349">MASNDSSPVQSPENQKGIVRRKKSPLQLGLLEKTYAEDKYPSDAVRAELSKKIGLSEKQLRVWFTHRRHKDRRDGIDDDKLTLHGNRIKADTDSDELPSTKRGEIDLNSREDDRSEDGYPAAVLAEEQDDDVLIVKKMNGVNVDDSSYEEIEKPKATTKRKSASSLKESKKPPRNPSSPKSKSSSKPESFELAAIRAVESQLNGPLREDGPPLGFEFDSPPPGAFEELTSAEVPYVANVRNDNGYQSLSGRAALEGKWGKDSVLLEKKKRKVGDLYSARLPARQSVYRGHVVCLHSMPCLIFTTVNHGQFWEVQEVSQIFVGVRTSLEIGPDQDC</sequence>
<dbReference type="PANTHER" id="PTHR36968">
    <property type="entry name" value="HOMEOBOX-DDT DOMAIN PROTEIN RLT2"/>
    <property type="match status" value="1"/>
</dbReference>
<dbReference type="InterPro" id="IPR017970">
    <property type="entry name" value="Homeobox_CS"/>
</dbReference>
<feature type="region of interest" description="Disordered" evidence="7">
    <location>
        <begin position="1"/>
        <end position="24"/>
    </location>
</feature>
<evidence type="ECO:0000256" key="7">
    <source>
        <dbReference type="SAM" id="MobiDB-lite"/>
    </source>
</evidence>
<dbReference type="InterPro" id="IPR044977">
    <property type="entry name" value="RLT1-3"/>
</dbReference>
<dbReference type="InterPro" id="IPR009057">
    <property type="entry name" value="Homeodomain-like_sf"/>
</dbReference>
<keyword evidence="10" id="KW-1185">Reference proteome</keyword>
<evidence type="ECO:0000256" key="5">
    <source>
        <dbReference type="PROSITE-ProRule" id="PRU00108"/>
    </source>
</evidence>
<gene>
    <name evidence="9" type="ORF">CSSPTR1EN2_LOCUS14040</name>
</gene>
<dbReference type="SUPFAM" id="SSF46689">
    <property type="entry name" value="Homeodomain-like"/>
    <property type="match status" value="1"/>
</dbReference>
<dbReference type="Proteomes" id="UP001497512">
    <property type="component" value="Chromosome 3"/>
</dbReference>
<dbReference type="PROSITE" id="PS00027">
    <property type="entry name" value="HOMEOBOX_1"/>
    <property type="match status" value="1"/>
</dbReference>
<feature type="DNA-binding region" description="Homeobox" evidence="5">
    <location>
        <begin position="16"/>
        <end position="75"/>
    </location>
</feature>
<dbReference type="CDD" id="cd00086">
    <property type="entry name" value="homeodomain"/>
    <property type="match status" value="1"/>
</dbReference>
<dbReference type="InterPro" id="IPR001356">
    <property type="entry name" value="HD"/>
</dbReference>
<dbReference type="PANTHER" id="PTHR36968:SF5">
    <property type="entry name" value="HOMEOBOX-DDT DOMAIN PROTEIN RLT2"/>
    <property type="match status" value="1"/>
</dbReference>
<evidence type="ECO:0000256" key="3">
    <source>
        <dbReference type="ARBA" id="ARBA00023155"/>
    </source>
</evidence>
<dbReference type="Gene3D" id="1.10.10.60">
    <property type="entry name" value="Homeodomain-like"/>
    <property type="match status" value="1"/>
</dbReference>
<protein>
    <recommendedName>
        <fullName evidence="8">Homeobox domain-containing protein</fullName>
    </recommendedName>
</protein>
<feature type="region of interest" description="Disordered" evidence="7">
    <location>
        <begin position="147"/>
        <end position="190"/>
    </location>
</feature>
<evidence type="ECO:0000313" key="9">
    <source>
        <dbReference type="EMBL" id="CAK9218549.1"/>
    </source>
</evidence>
<evidence type="ECO:0000256" key="2">
    <source>
        <dbReference type="ARBA" id="ARBA00023125"/>
    </source>
</evidence>
<keyword evidence="2 5" id="KW-0238">DNA-binding</keyword>
<evidence type="ECO:0000256" key="6">
    <source>
        <dbReference type="RuleBase" id="RU000682"/>
    </source>
</evidence>
<dbReference type="PROSITE" id="PS50071">
    <property type="entry name" value="HOMEOBOX_2"/>
    <property type="match status" value="1"/>
</dbReference>
<evidence type="ECO:0000259" key="8">
    <source>
        <dbReference type="PROSITE" id="PS50071"/>
    </source>
</evidence>
<evidence type="ECO:0000256" key="4">
    <source>
        <dbReference type="ARBA" id="ARBA00023242"/>
    </source>
</evidence>
<feature type="compositionally biased region" description="Polar residues" evidence="7">
    <location>
        <begin position="1"/>
        <end position="14"/>
    </location>
</feature>
<reference evidence="9" key="1">
    <citation type="submission" date="2024-02" db="EMBL/GenBank/DDBJ databases">
        <authorList>
            <consortium name="ELIXIR-Norway"/>
            <consortium name="Elixir Norway"/>
        </authorList>
    </citation>
    <scope>NUCLEOTIDE SEQUENCE</scope>
</reference>
<feature type="domain" description="Homeobox" evidence="8">
    <location>
        <begin position="14"/>
        <end position="74"/>
    </location>
</feature>
<organism evidence="9 10">
    <name type="scientific">Sphagnum troendelagicum</name>
    <dbReference type="NCBI Taxonomy" id="128251"/>
    <lineage>
        <taxon>Eukaryota</taxon>
        <taxon>Viridiplantae</taxon>
        <taxon>Streptophyta</taxon>
        <taxon>Embryophyta</taxon>
        <taxon>Bryophyta</taxon>
        <taxon>Sphagnophytina</taxon>
        <taxon>Sphagnopsida</taxon>
        <taxon>Sphagnales</taxon>
        <taxon>Sphagnaceae</taxon>
        <taxon>Sphagnum</taxon>
    </lineage>
</organism>
<evidence type="ECO:0000313" key="10">
    <source>
        <dbReference type="Proteomes" id="UP001497512"/>
    </source>
</evidence>
<accession>A0ABP0UCP4</accession>
<keyword evidence="4 5" id="KW-0539">Nucleus</keyword>
<dbReference type="Pfam" id="PF00046">
    <property type="entry name" value="Homeodomain"/>
    <property type="match status" value="1"/>
</dbReference>
<feature type="compositionally biased region" description="Basic and acidic residues" evidence="7">
    <location>
        <begin position="86"/>
        <end position="117"/>
    </location>
</feature>
<feature type="compositionally biased region" description="Low complexity" evidence="7">
    <location>
        <begin position="177"/>
        <end position="187"/>
    </location>
</feature>
<dbReference type="EMBL" id="OZ019895">
    <property type="protein sequence ID" value="CAK9218549.1"/>
    <property type="molecule type" value="Genomic_DNA"/>
</dbReference>